<dbReference type="Proteomes" id="UP000241071">
    <property type="component" value="Segment"/>
</dbReference>
<evidence type="ECO:0000256" key="4">
    <source>
        <dbReference type="ARBA" id="ARBA00023136"/>
    </source>
</evidence>
<dbReference type="EMBL" id="KC008572">
    <property type="protein sequence ID" value="AGF85376.1"/>
    <property type="molecule type" value="Genomic_DNA"/>
</dbReference>
<dbReference type="GO" id="GO:0016020">
    <property type="term" value="C:membrane"/>
    <property type="evidence" value="ECO:0007669"/>
    <property type="project" value="UniProtKB-SubCell"/>
</dbReference>
<sequence length="192" mass="23218">METKYSNAFIVPIGIGSSYAIYNSYLDIELTIFSPIAILIVLLSLIYFLVDFILMIIYYDPKNKIYFVHHLIGLLSIYFVIFQYNFMIEYLMSYLMFELSTPFLNSSKYYHKLKNDSIYFNVMYIFSLLLFILTFFVVRIVFGTYLLLKVVPIIYNFNERYKYIIILPITLQYLNYFWFYKIIKMIFKNKTD</sequence>
<evidence type="ECO:0000256" key="2">
    <source>
        <dbReference type="ARBA" id="ARBA00022692"/>
    </source>
</evidence>
<evidence type="ECO:0000313" key="8">
    <source>
        <dbReference type="Proteomes" id="UP000241071"/>
    </source>
</evidence>
<feature type="domain" description="TLC" evidence="6">
    <location>
        <begin position="1"/>
        <end position="191"/>
    </location>
</feature>
<dbReference type="InterPro" id="IPR050846">
    <property type="entry name" value="TLCD"/>
</dbReference>
<dbReference type="GO" id="GO:0055088">
    <property type="term" value="P:lipid homeostasis"/>
    <property type="evidence" value="ECO:0007669"/>
    <property type="project" value="TreeGrafter"/>
</dbReference>
<gene>
    <name evidence="7" type="ORF">glt_00567</name>
</gene>
<accession>M1PN14</accession>
<reference evidence="7 8" key="1">
    <citation type="submission" date="2012-10" db="EMBL/GenBank/DDBJ databases">
        <title>Complete genome sequence of Moumouvirus goulette.</title>
        <authorList>
            <person name="Fournous G."/>
            <person name="Bougalmi M."/>
            <person name="Colson P."/>
        </authorList>
    </citation>
    <scope>NUCLEOTIDE SEQUENCE [LARGE SCALE GENOMIC DNA]</scope>
</reference>
<comment type="subcellular location">
    <subcellularLocation>
        <location evidence="1">Membrane</location>
        <topology evidence="1">Multi-pass membrane protein</topology>
    </subcellularLocation>
</comment>
<proteinExistence type="predicted"/>
<evidence type="ECO:0000313" key="7">
    <source>
        <dbReference type="EMBL" id="AGF85376.1"/>
    </source>
</evidence>
<evidence type="ECO:0000256" key="5">
    <source>
        <dbReference type="SAM" id="Phobius"/>
    </source>
</evidence>
<dbReference type="PANTHER" id="PTHR13439:SF0">
    <property type="entry name" value="TOPOISOMERASE I DAMAGE AFFECTED PROTEIN 4"/>
    <property type="match status" value="1"/>
</dbReference>
<evidence type="ECO:0000259" key="6">
    <source>
        <dbReference type="PROSITE" id="PS50922"/>
    </source>
</evidence>
<keyword evidence="3 5" id="KW-1133">Transmembrane helix</keyword>
<feature type="transmembrane region" description="Helical" evidence="5">
    <location>
        <begin position="161"/>
        <end position="180"/>
    </location>
</feature>
<feature type="transmembrane region" description="Helical" evidence="5">
    <location>
        <begin position="118"/>
        <end position="141"/>
    </location>
</feature>
<dbReference type="Pfam" id="PF03798">
    <property type="entry name" value="TRAM_LAG1_CLN8"/>
    <property type="match status" value="1"/>
</dbReference>
<dbReference type="PROSITE" id="PS50922">
    <property type="entry name" value="TLC"/>
    <property type="match status" value="1"/>
</dbReference>
<feature type="transmembrane region" description="Helical" evidence="5">
    <location>
        <begin position="37"/>
        <end position="59"/>
    </location>
</feature>
<keyword evidence="2 5" id="KW-0812">Transmembrane</keyword>
<keyword evidence="4 5" id="KW-0472">Membrane</keyword>
<dbReference type="InterPro" id="IPR006634">
    <property type="entry name" value="TLC-dom"/>
</dbReference>
<dbReference type="PANTHER" id="PTHR13439">
    <property type="entry name" value="CT120 PROTEIN"/>
    <property type="match status" value="1"/>
</dbReference>
<keyword evidence="8" id="KW-1185">Reference proteome</keyword>
<evidence type="ECO:0000256" key="1">
    <source>
        <dbReference type="ARBA" id="ARBA00004141"/>
    </source>
</evidence>
<organism evidence="7 8">
    <name type="scientific">Moumouvirus goulette</name>
    <dbReference type="NCBI Taxonomy" id="1247379"/>
    <lineage>
        <taxon>Viruses</taxon>
        <taxon>Varidnaviria</taxon>
        <taxon>Bamfordvirae</taxon>
        <taxon>Nucleocytoviricota</taxon>
        <taxon>Megaviricetes</taxon>
        <taxon>Imitervirales</taxon>
        <taxon>Mimiviridae</taxon>
        <taxon>Megamimivirinae</taxon>
        <taxon>Moumouvirus</taxon>
        <taxon>Moumouvirus goulettemassiliense</taxon>
    </lineage>
</organism>
<evidence type="ECO:0000256" key="3">
    <source>
        <dbReference type="ARBA" id="ARBA00022989"/>
    </source>
</evidence>
<dbReference type="SMART" id="SM00724">
    <property type="entry name" value="TLC"/>
    <property type="match status" value="1"/>
</dbReference>
<protein>
    <submittedName>
        <fullName evidence="7">Membrane protein</fullName>
    </submittedName>
</protein>
<name>M1PN14_9VIRU</name>
<feature type="transmembrane region" description="Helical" evidence="5">
    <location>
        <begin position="6"/>
        <end position="25"/>
    </location>
</feature>
<feature type="transmembrane region" description="Helical" evidence="5">
    <location>
        <begin position="71"/>
        <end position="97"/>
    </location>
</feature>